<feature type="domain" description="HORMA" evidence="6">
    <location>
        <begin position="14"/>
        <end position="211"/>
    </location>
</feature>
<sequence>MASSSTHQDINVAQIAADIVCEFLEVAFHQILYIRQVYPAGIFQRRRKYNIPVQMSCHPDVNQYLQDTLQTIRPLVGRGEVDKVVLNITDKQASPLERFVFEVAPPVQPSVSDDSYLIRLEQALRAFVLKINVCDSMLDTLPQDVTFSIHVYTQDSAAASLEQQQLVQNFPWVEADSDSLRMPNARIIPLKTMTSNVIKNSITQHNTDINIVNYQGTYISASYD</sequence>
<evidence type="ECO:0000256" key="3">
    <source>
        <dbReference type="ARBA" id="ARBA00023242"/>
    </source>
</evidence>
<dbReference type="eggNOG" id="KOG3186">
    <property type="taxonomic scope" value="Eukaryota"/>
</dbReference>
<dbReference type="FunCoup" id="C3ZVR8">
    <property type="interactions" value="114"/>
</dbReference>
<evidence type="ECO:0000259" key="6">
    <source>
        <dbReference type="PROSITE" id="PS50815"/>
    </source>
</evidence>
<dbReference type="EMBL" id="GG666691">
    <property type="protein sequence ID" value="EEN43410.1"/>
    <property type="molecule type" value="Genomic_DNA"/>
</dbReference>
<organism>
    <name type="scientific">Branchiostoma floridae</name>
    <name type="common">Florida lancelet</name>
    <name type="synonym">Amphioxus</name>
    <dbReference type="NCBI Taxonomy" id="7739"/>
    <lineage>
        <taxon>Eukaryota</taxon>
        <taxon>Metazoa</taxon>
        <taxon>Chordata</taxon>
        <taxon>Cephalochordata</taxon>
        <taxon>Leptocardii</taxon>
        <taxon>Amphioxiformes</taxon>
        <taxon>Branchiostomatidae</taxon>
        <taxon>Branchiostoma</taxon>
    </lineage>
</organism>
<evidence type="ECO:0000256" key="1">
    <source>
        <dbReference type="ARBA" id="ARBA00004123"/>
    </source>
</evidence>
<dbReference type="PROSITE" id="PS50815">
    <property type="entry name" value="HORMA"/>
    <property type="match status" value="1"/>
</dbReference>
<reference evidence="7" key="1">
    <citation type="journal article" date="2008" name="Nature">
        <title>The amphioxus genome and the evolution of the chordate karyotype.</title>
        <authorList>
            <consortium name="US DOE Joint Genome Institute (JGI-PGF)"/>
            <person name="Putnam N.H."/>
            <person name="Butts T."/>
            <person name="Ferrier D.E.K."/>
            <person name="Furlong R.F."/>
            <person name="Hellsten U."/>
            <person name="Kawashima T."/>
            <person name="Robinson-Rechavi M."/>
            <person name="Shoguchi E."/>
            <person name="Terry A."/>
            <person name="Yu J.-K."/>
            <person name="Benito-Gutierrez E.L."/>
            <person name="Dubchak I."/>
            <person name="Garcia-Fernandez J."/>
            <person name="Gibson-Brown J.J."/>
            <person name="Grigoriev I.V."/>
            <person name="Horton A.C."/>
            <person name="de Jong P.J."/>
            <person name="Jurka J."/>
            <person name="Kapitonov V.V."/>
            <person name="Kohara Y."/>
            <person name="Kuroki Y."/>
            <person name="Lindquist E."/>
            <person name="Lucas S."/>
            <person name="Osoegawa K."/>
            <person name="Pennacchio L.A."/>
            <person name="Salamov A.A."/>
            <person name="Satou Y."/>
            <person name="Sauka-Spengler T."/>
            <person name="Schmutz J."/>
            <person name="Shin-I T."/>
            <person name="Toyoda A."/>
            <person name="Bronner-Fraser M."/>
            <person name="Fujiyama A."/>
            <person name="Holland L.Z."/>
            <person name="Holland P.W.H."/>
            <person name="Satoh N."/>
            <person name="Rokhsar D.S."/>
        </authorList>
    </citation>
    <scope>NUCLEOTIDE SEQUENCE [LARGE SCALE GENOMIC DNA]</scope>
    <source>
        <strain evidence="7">S238N-H82</strain>
        <tissue evidence="7">Testes</tissue>
    </source>
</reference>
<dbReference type="PANTHER" id="PTHR11842">
    <property type="entry name" value="MITOTIC SPINDLE ASSEMBLY CHECKPOINT PROTEIN MAD2"/>
    <property type="match status" value="1"/>
</dbReference>
<dbReference type="InterPro" id="IPR036570">
    <property type="entry name" value="HORMA_dom_sf"/>
</dbReference>
<dbReference type="FunFam" id="3.30.900.10:FF:000003">
    <property type="entry name" value="Mitotic spindle assembly checkpoint protein MAD2B"/>
    <property type="match status" value="1"/>
</dbReference>
<dbReference type="Pfam" id="PF02301">
    <property type="entry name" value="HORMA"/>
    <property type="match status" value="1"/>
</dbReference>
<dbReference type="STRING" id="7739.C3ZVR8"/>
<keyword evidence="3" id="KW-0539">Nucleus</keyword>
<dbReference type="GO" id="GO:0006974">
    <property type="term" value="P:DNA damage response"/>
    <property type="evidence" value="ECO:0007669"/>
    <property type="project" value="UniProtKB-KW"/>
</dbReference>
<dbReference type="InParanoid" id="C3ZVR8"/>
<evidence type="ECO:0000256" key="2">
    <source>
        <dbReference type="ARBA" id="ARBA00022763"/>
    </source>
</evidence>
<evidence type="ECO:0000313" key="7">
    <source>
        <dbReference type="EMBL" id="EEN43410.1"/>
    </source>
</evidence>
<dbReference type="InterPro" id="IPR045091">
    <property type="entry name" value="Mad2-like"/>
</dbReference>
<accession>C3ZVR8</accession>
<dbReference type="InterPro" id="IPR003511">
    <property type="entry name" value="HORMA_dom"/>
</dbReference>
<protein>
    <recommendedName>
        <fullName evidence="4">Mitotic spindle assembly checkpoint protein MAD2B</fullName>
    </recommendedName>
    <alternativeName>
        <fullName evidence="5">Mitotic arrest deficient 2-like protein 2</fullName>
    </alternativeName>
</protein>
<dbReference type="AlphaFoldDB" id="C3ZVR8"/>
<proteinExistence type="predicted"/>
<keyword evidence="2" id="KW-0227">DNA damage</keyword>
<dbReference type="PANTHER" id="PTHR11842:SF10">
    <property type="entry name" value="MITOTIC SPINDLE ASSEMBLY CHECKPOINT PROTEIN MAD2B"/>
    <property type="match status" value="1"/>
</dbReference>
<name>C3ZVR8_BRAFL</name>
<dbReference type="GO" id="GO:0005634">
    <property type="term" value="C:nucleus"/>
    <property type="evidence" value="ECO:0007669"/>
    <property type="project" value="UniProtKB-SubCell"/>
</dbReference>
<gene>
    <name evidence="7" type="ORF">BRAFLDRAFT_127902</name>
</gene>
<evidence type="ECO:0000256" key="4">
    <source>
        <dbReference type="ARBA" id="ARBA00044131"/>
    </source>
</evidence>
<dbReference type="Gene3D" id="3.30.900.10">
    <property type="entry name" value="HORMA domain"/>
    <property type="match status" value="1"/>
</dbReference>
<dbReference type="SUPFAM" id="SSF56019">
    <property type="entry name" value="The spindle assembly checkpoint protein mad2"/>
    <property type="match status" value="1"/>
</dbReference>
<evidence type="ECO:0000256" key="5">
    <source>
        <dbReference type="ARBA" id="ARBA00044264"/>
    </source>
</evidence>
<comment type="subcellular location">
    <subcellularLocation>
        <location evidence="1">Nucleus</location>
    </subcellularLocation>
</comment>